<evidence type="ECO:0000313" key="3">
    <source>
        <dbReference type="Proteomes" id="UP001156881"/>
    </source>
</evidence>
<name>A0ABQ6D5H4_9HYPH</name>
<dbReference type="Proteomes" id="UP001156881">
    <property type="component" value="Unassembled WGS sequence"/>
</dbReference>
<dbReference type="EMBL" id="BSPG01000024">
    <property type="protein sequence ID" value="GLS45612.1"/>
    <property type="molecule type" value="Genomic_DNA"/>
</dbReference>
<protein>
    <submittedName>
        <fullName evidence="2">Uncharacterized protein</fullName>
    </submittedName>
</protein>
<proteinExistence type="predicted"/>
<accession>A0ABQ6D5H4</accession>
<keyword evidence="3" id="KW-1185">Reference proteome</keyword>
<reference evidence="3" key="1">
    <citation type="journal article" date="2019" name="Int. J. Syst. Evol. Microbiol.">
        <title>The Global Catalogue of Microorganisms (GCM) 10K type strain sequencing project: providing services to taxonomists for standard genome sequencing and annotation.</title>
        <authorList>
            <consortium name="The Broad Institute Genomics Platform"/>
            <consortium name="The Broad Institute Genome Sequencing Center for Infectious Disease"/>
            <person name="Wu L."/>
            <person name="Ma J."/>
        </authorList>
    </citation>
    <scope>NUCLEOTIDE SEQUENCE [LARGE SCALE GENOMIC DNA]</scope>
    <source>
        <strain evidence="3">NBRC 107710</strain>
    </source>
</reference>
<sequence>MQVAGVIAEFQRIGLVACDQPEPALLSDPDHQGMALVENEDGSIEQGLIPRESNSDFLAADRGRPQPSAGDIAARDRENVDRMVVFEMMQSMGDLGVVPSSQDPVDDPHR</sequence>
<feature type="region of interest" description="Disordered" evidence="1">
    <location>
        <begin position="46"/>
        <end position="76"/>
    </location>
</feature>
<gene>
    <name evidence="2" type="ORF">GCM10007884_36030</name>
</gene>
<evidence type="ECO:0000256" key="1">
    <source>
        <dbReference type="SAM" id="MobiDB-lite"/>
    </source>
</evidence>
<comment type="caution">
    <text evidence="2">The sequence shown here is derived from an EMBL/GenBank/DDBJ whole genome shotgun (WGS) entry which is preliminary data.</text>
</comment>
<evidence type="ECO:0000313" key="2">
    <source>
        <dbReference type="EMBL" id="GLS45612.1"/>
    </source>
</evidence>
<organism evidence="2 3">
    <name type="scientific">Methylobacterium brachythecii</name>
    <dbReference type="NCBI Taxonomy" id="1176177"/>
    <lineage>
        <taxon>Bacteria</taxon>
        <taxon>Pseudomonadati</taxon>
        <taxon>Pseudomonadota</taxon>
        <taxon>Alphaproteobacteria</taxon>
        <taxon>Hyphomicrobiales</taxon>
        <taxon>Methylobacteriaceae</taxon>
        <taxon>Methylobacterium</taxon>
    </lineage>
</organism>